<feature type="transmembrane region" description="Helical" evidence="8">
    <location>
        <begin position="327"/>
        <end position="348"/>
    </location>
</feature>
<feature type="transmembrane region" description="Helical" evidence="8">
    <location>
        <begin position="147"/>
        <end position="167"/>
    </location>
</feature>
<evidence type="ECO:0000256" key="6">
    <source>
        <dbReference type="ARBA" id="ARBA00023136"/>
    </source>
</evidence>
<proteinExistence type="inferred from homology"/>
<name>A0ABR8PJ43_9BACL</name>
<dbReference type="InterPro" id="IPR024194">
    <property type="entry name" value="Ac/AlaTfrase_AlgI/DltB"/>
</dbReference>
<dbReference type="InterPro" id="IPR004299">
    <property type="entry name" value="MBOAT_fam"/>
</dbReference>
<dbReference type="InterPro" id="IPR051085">
    <property type="entry name" value="MB_O-acyltransferase"/>
</dbReference>
<evidence type="ECO:0000256" key="7">
    <source>
        <dbReference type="PIRNR" id="PIRNR016636"/>
    </source>
</evidence>
<feature type="transmembrane region" description="Helical" evidence="8">
    <location>
        <begin position="360"/>
        <end position="384"/>
    </location>
</feature>
<feature type="transmembrane region" description="Helical" evidence="8">
    <location>
        <begin position="444"/>
        <end position="462"/>
    </location>
</feature>
<feature type="transmembrane region" description="Helical" evidence="8">
    <location>
        <begin position="74"/>
        <end position="97"/>
    </location>
</feature>
<feature type="transmembrane region" description="Helical" evidence="8">
    <location>
        <begin position="404"/>
        <end position="423"/>
    </location>
</feature>
<evidence type="ECO:0000256" key="3">
    <source>
        <dbReference type="ARBA" id="ARBA00022475"/>
    </source>
</evidence>
<keyword evidence="3 7" id="KW-1003">Cell membrane</keyword>
<dbReference type="PANTHER" id="PTHR13285:SF18">
    <property type="entry name" value="PROTEIN-CYSTEINE N-PALMITOYLTRANSFERASE RASP"/>
    <property type="match status" value="1"/>
</dbReference>
<accession>A0ABR8PJ43</accession>
<keyword evidence="7" id="KW-0012">Acyltransferase</keyword>
<feature type="transmembrane region" description="Helical" evidence="8">
    <location>
        <begin position="30"/>
        <end position="53"/>
    </location>
</feature>
<evidence type="ECO:0000313" key="9">
    <source>
        <dbReference type="EMBL" id="MBD7908159.1"/>
    </source>
</evidence>
<evidence type="ECO:0000256" key="8">
    <source>
        <dbReference type="SAM" id="Phobius"/>
    </source>
</evidence>
<organism evidence="9 10">
    <name type="scientific">Sporosarcina gallistercoris</name>
    <dbReference type="NCBI Taxonomy" id="2762245"/>
    <lineage>
        <taxon>Bacteria</taxon>
        <taxon>Bacillati</taxon>
        <taxon>Bacillota</taxon>
        <taxon>Bacilli</taxon>
        <taxon>Bacillales</taxon>
        <taxon>Caryophanaceae</taxon>
        <taxon>Sporosarcina</taxon>
    </lineage>
</organism>
<dbReference type="RefSeq" id="WP_191689307.1">
    <property type="nucleotide sequence ID" value="NZ_JACSQY010000004.1"/>
</dbReference>
<keyword evidence="7" id="KW-0808">Transferase</keyword>
<keyword evidence="6 7" id="KW-0472">Membrane</keyword>
<comment type="subcellular location">
    <subcellularLocation>
        <location evidence="1">Cell membrane</location>
        <topology evidence="1">Multi-pass membrane protein</topology>
    </subcellularLocation>
</comment>
<dbReference type="InterPro" id="IPR028362">
    <property type="entry name" value="AlgI"/>
</dbReference>
<dbReference type="Proteomes" id="UP000659496">
    <property type="component" value="Unassembled WGS sequence"/>
</dbReference>
<feature type="transmembrane region" description="Helical" evidence="8">
    <location>
        <begin position="222"/>
        <end position="240"/>
    </location>
</feature>
<dbReference type="EMBL" id="JACSQY010000004">
    <property type="protein sequence ID" value="MBD7908159.1"/>
    <property type="molecule type" value="Genomic_DNA"/>
</dbReference>
<evidence type="ECO:0000313" key="10">
    <source>
        <dbReference type="Proteomes" id="UP000659496"/>
    </source>
</evidence>
<comment type="similarity">
    <text evidence="2 7">Belongs to the membrane-bound acyltransferase family.</text>
</comment>
<sequence>MVFSSLTFLFFFLPLALIFYYISPRILRNLVLLGVSLFFYAWGEPIYIMLMIFSALTDYIHGRIIGRYREHRPLYAKLGLVSSLIVNLAVLSFFKYADFLIESINSIMGTGIEPMDLPLPIGISFYTFQTMSYAIDVYRGTVRPQKNIMTFALYVSLFPQLIAGPIVRYEMIEQELMNRTFQLGQFADGVRIFIIGLGKKALIANTIGQLWASVESQGISDLTVFAAWLGIIAFAFQIYFDFSGYSDMAIGLGKMFGFSFPKNFNYPYIAKNASEFWRRWHISLGSWFRDYVYIPLGGNRKGQFVLYRNLFVVWGLTGLWHGASWNFVLWGLYFGVLIGLERAGLLKWLEKLPRVIQHGYLLLVILFSWVLFVFEDIGEGIRYAQVMVGLGGRPLYDTAFLYDLYTNAVLLCMAALLSTPLFTQLWNRCIERSEIMQKEWVQTGLQVVFFIVILTCSTAYLVDDAFNPFLYFRF</sequence>
<protein>
    <submittedName>
        <fullName evidence="9">MBOAT family protein</fullName>
    </submittedName>
</protein>
<feature type="transmembrane region" description="Helical" evidence="8">
    <location>
        <begin position="7"/>
        <end position="24"/>
    </location>
</feature>
<dbReference type="PIRSF" id="PIRSF500217">
    <property type="entry name" value="AlgI"/>
    <property type="match status" value="1"/>
</dbReference>
<keyword evidence="10" id="KW-1185">Reference proteome</keyword>
<keyword evidence="4 8" id="KW-0812">Transmembrane</keyword>
<dbReference type="PANTHER" id="PTHR13285">
    <property type="entry name" value="ACYLTRANSFERASE"/>
    <property type="match status" value="1"/>
</dbReference>
<evidence type="ECO:0000256" key="4">
    <source>
        <dbReference type="ARBA" id="ARBA00022692"/>
    </source>
</evidence>
<evidence type="ECO:0000256" key="1">
    <source>
        <dbReference type="ARBA" id="ARBA00004651"/>
    </source>
</evidence>
<reference evidence="9 10" key="1">
    <citation type="submission" date="2020-08" db="EMBL/GenBank/DDBJ databases">
        <title>A Genomic Blueprint of the Chicken Gut Microbiome.</title>
        <authorList>
            <person name="Gilroy R."/>
            <person name="Ravi A."/>
            <person name="Getino M."/>
            <person name="Pursley I."/>
            <person name="Horton D.L."/>
            <person name="Alikhan N.-F."/>
            <person name="Baker D."/>
            <person name="Gharbi K."/>
            <person name="Hall N."/>
            <person name="Watson M."/>
            <person name="Adriaenssens E.M."/>
            <person name="Foster-Nyarko E."/>
            <person name="Jarju S."/>
            <person name="Secka A."/>
            <person name="Antonio M."/>
            <person name="Oren A."/>
            <person name="Chaudhuri R."/>
            <person name="La Ragione R.M."/>
            <person name="Hildebrand F."/>
            <person name="Pallen M.J."/>
        </authorList>
    </citation>
    <scope>NUCLEOTIDE SEQUENCE [LARGE SCALE GENOMIC DNA]</scope>
    <source>
        <strain evidence="9 10">Sa3CUA8</strain>
    </source>
</reference>
<evidence type="ECO:0000256" key="2">
    <source>
        <dbReference type="ARBA" id="ARBA00010323"/>
    </source>
</evidence>
<feature type="transmembrane region" description="Helical" evidence="8">
    <location>
        <begin position="304"/>
        <end position="321"/>
    </location>
</feature>
<dbReference type="PIRSF" id="PIRSF016636">
    <property type="entry name" value="AlgI_DltB"/>
    <property type="match status" value="1"/>
</dbReference>
<evidence type="ECO:0000256" key="5">
    <source>
        <dbReference type="ARBA" id="ARBA00022989"/>
    </source>
</evidence>
<gene>
    <name evidence="9" type="ORF">H9659_07450</name>
</gene>
<comment type="caution">
    <text evidence="9">The sequence shown here is derived from an EMBL/GenBank/DDBJ whole genome shotgun (WGS) entry which is preliminary data.</text>
</comment>
<dbReference type="Pfam" id="PF03062">
    <property type="entry name" value="MBOAT"/>
    <property type="match status" value="1"/>
</dbReference>
<keyword evidence="5 8" id="KW-1133">Transmembrane helix</keyword>